<name>A0A5E4XG51_9BURK</name>
<gene>
    <name evidence="1" type="ORF">PCO31110_03906</name>
</gene>
<accession>A0A5E4XG51</accession>
<reference evidence="1 2" key="1">
    <citation type="submission" date="2019-08" db="EMBL/GenBank/DDBJ databases">
        <authorList>
            <person name="Peeters C."/>
        </authorList>
    </citation>
    <scope>NUCLEOTIDE SEQUENCE [LARGE SCALE GENOMIC DNA]</scope>
    <source>
        <strain evidence="1 2">LMG 31110</strain>
    </source>
</reference>
<dbReference type="AlphaFoldDB" id="A0A5E4XG51"/>
<evidence type="ECO:0000313" key="1">
    <source>
        <dbReference type="EMBL" id="VVE35283.1"/>
    </source>
</evidence>
<organism evidence="1 2">
    <name type="scientific">Pandoraea communis</name>
    <dbReference type="NCBI Taxonomy" id="2508297"/>
    <lineage>
        <taxon>Bacteria</taxon>
        <taxon>Pseudomonadati</taxon>
        <taxon>Pseudomonadota</taxon>
        <taxon>Betaproteobacteria</taxon>
        <taxon>Burkholderiales</taxon>
        <taxon>Burkholderiaceae</taxon>
        <taxon>Pandoraea</taxon>
    </lineage>
</organism>
<protein>
    <submittedName>
        <fullName evidence="1">Uncharacterized protein</fullName>
    </submittedName>
</protein>
<dbReference type="EMBL" id="CABPSJ010000005">
    <property type="protein sequence ID" value="VVE35283.1"/>
    <property type="molecule type" value="Genomic_DNA"/>
</dbReference>
<sequence length="29" mass="3172">MRFYPSFRGNRDGIDTTVDAAIATQPITG</sequence>
<dbReference type="Proteomes" id="UP000337189">
    <property type="component" value="Unassembled WGS sequence"/>
</dbReference>
<evidence type="ECO:0000313" key="2">
    <source>
        <dbReference type="Proteomes" id="UP000337189"/>
    </source>
</evidence>
<proteinExistence type="predicted"/>